<protein>
    <submittedName>
        <fullName evidence="2">DUF4194 domain-containing protein</fullName>
    </submittedName>
</protein>
<feature type="compositionally biased region" description="Basic and acidic residues" evidence="1">
    <location>
        <begin position="295"/>
        <end position="305"/>
    </location>
</feature>
<dbReference type="RefSeq" id="WP_052739426.1">
    <property type="nucleotide sequence ID" value="NZ_CAWNTA010000103.1"/>
</dbReference>
<dbReference type="Proteomes" id="UP000239550">
    <property type="component" value="Unassembled WGS sequence"/>
</dbReference>
<comment type="caution">
    <text evidence="2">The sequence shown here is derived from an EMBL/GenBank/DDBJ whole genome shotgun (WGS) entry which is preliminary data.</text>
</comment>
<keyword evidence="3" id="KW-1185">Reference proteome</keyword>
<dbReference type="EMBL" id="PUWT01000040">
    <property type="protein sequence ID" value="PQQ24605.1"/>
    <property type="molecule type" value="Genomic_DNA"/>
</dbReference>
<feature type="region of interest" description="Disordered" evidence="1">
    <location>
        <begin position="1"/>
        <end position="31"/>
    </location>
</feature>
<dbReference type="AlphaFoldDB" id="A0A2S8PZB8"/>
<accession>A0A2S8PZB8</accession>
<dbReference type="Pfam" id="PF13835">
    <property type="entry name" value="DUF4194"/>
    <property type="match status" value="1"/>
</dbReference>
<proteinExistence type="predicted"/>
<sequence>MHKGKKLNKDNGILATLGKSNSDPQEEQKTGFFDQLIKHHTQSEYNPLTDTASVESDVALSVVNQSPSCNVDDVLVSEQAENSNSDMPPDARRVLVSLLRQGVILSSQKAKLFELLCRYQCAVRKHLSEVYLKLVLDEKAGVAFIAGFQNEEDTESLGIDDDEVVSLISRRTLSLYDTLLLLVLRKHYQDRETSGEQRIIIDIERIESHLTPFLPLTNSTKSDRRKLKGALDKMVTKKILSSVRGSEDRFEITPVIRYVVSAEFLESMLNEYLNMAREKGIELNKNGGDAVDYQDEGKETGDEND</sequence>
<evidence type="ECO:0000313" key="2">
    <source>
        <dbReference type="EMBL" id="PQQ24605.1"/>
    </source>
</evidence>
<gene>
    <name evidence="2" type="ORF">C6H66_15305</name>
</gene>
<organism evidence="2 3">
    <name type="scientific">Photorhabdus hindustanensis</name>
    <dbReference type="NCBI Taxonomy" id="2918802"/>
    <lineage>
        <taxon>Bacteria</taxon>
        <taxon>Pseudomonadati</taxon>
        <taxon>Pseudomonadota</taxon>
        <taxon>Gammaproteobacteria</taxon>
        <taxon>Enterobacterales</taxon>
        <taxon>Morganellaceae</taxon>
        <taxon>Photorhabdus</taxon>
    </lineage>
</organism>
<feature type="region of interest" description="Disordered" evidence="1">
    <location>
        <begin position="284"/>
        <end position="305"/>
    </location>
</feature>
<name>A0A2S8PZB8_9GAMM</name>
<dbReference type="InterPro" id="IPR025449">
    <property type="entry name" value="JetB"/>
</dbReference>
<evidence type="ECO:0000256" key="1">
    <source>
        <dbReference type="SAM" id="MobiDB-lite"/>
    </source>
</evidence>
<reference evidence="2 3" key="1">
    <citation type="submission" date="2018-02" db="EMBL/GenBank/DDBJ databases">
        <title>Five New Genomes of Indian Photorhabdus Isolates TSA.</title>
        <authorList>
            <person name="Dubay B."/>
            <person name="Somvanshi V.S."/>
        </authorList>
    </citation>
    <scope>NUCLEOTIDE SEQUENCE [LARGE SCALE GENOMIC DNA]</scope>
    <source>
        <strain evidence="2 3">H1</strain>
    </source>
</reference>
<evidence type="ECO:0000313" key="3">
    <source>
        <dbReference type="Proteomes" id="UP000239550"/>
    </source>
</evidence>